<comment type="subcellular location">
    <subcellularLocation>
        <location evidence="4">Cytoplasm</location>
        <location evidence="4">Cytosol</location>
    </subcellularLocation>
</comment>
<dbReference type="PANTHER" id="PTHR11260:SF679">
    <property type="entry name" value="GLUTATHIONE TRANSFERASE"/>
    <property type="match status" value="1"/>
</dbReference>
<keyword evidence="4" id="KW-0963">Cytoplasm</keyword>
<sequence length="223" mass="26011">MEEVKLHGCWVSGFSTRVVWTLKLKGIPYEYIEEDLPNNNKSPQLLKYNPVYKKVPVLVHAGKPICESMIIVEYIDEIWPHNSLLPADPFEKAQARFWVKYVEDKGLAVFTLFLSIGEKPEKAIKDSQEFLRVIEDHCLCDDKKFYAGDNINIVDIALGGIIHWLEVIQEVVEVKLFEYDKFPRLHSWITHFRSVPVINQNLPDRSKMLVFYKHVREQILALS</sequence>
<keyword evidence="1 4" id="KW-0808">Transferase</keyword>
<name>A0AAN9J3Y5_CROPI</name>
<dbReference type="InterPro" id="IPR036249">
    <property type="entry name" value="Thioredoxin-like_sf"/>
</dbReference>
<evidence type="ECO:0000256" key="1">
    <source>
        <dbReference type="ARBA" id="ARBA00022679"/>
    </source>
</evidence>
<dbReference type="PROSITE" id="PS50405">
    <property type="entry name" value="GST_CTER"/>
    <property type="match status" value="1"/>
</dbReference>
<dbReference type="Pfam" id="PF25907">
    <property type="entry name" value="DUF7962"/>
    <property type="match status" value="1"/>
</dbReference>
<evidence type="ECO:0000313" key="7">
    <source>
        <dbReference type="EMBL" id="KAK7290439.1"/>
    </source>
</evidence>
<dbReference type="GO" id="GO:0004364">
    <property type="term" value="F:glutathione transferase activity"/>
    <property type="evidence" value="ECO:0007669"/>
    <property type="project" value="UniProtKB-UniRule"/>
</dbReference>
<dbReference type="SUPFAM" id="SSF47616">
    <property type="entry name" value="GST C-terminal domain-like"/>
    <property type="match status" value="1"/>
</dbReference>
<dbReference type="CDD" id="cd03185">
    <property type="entry name" value="GST_C_Tau"/>
    <property type="match status" value="1"/>
</dbReference>
<evidence type="ECO:0000259" key="6">
    <source>
        <dbReference type="PROSITE" id="PS50405"/>
    </source>
</evidence>
<dbReference type="SFLD" id="SFLDG00358">
    <property type="entry name" value="Main_(cytGST)"/>
    <property type="match status" value="1"/>
</dbReference>
<dbReference type="InterPro" id="IPR058268">
    <property type="entry name" value="DUF7962"/>
</dbReference>
<comment type="similarity">
    <text evidence="2">Belongs to the GST superfamily. Tau family.</text>
</comment>
<dbReference type="InterPro" id="IPR004045">
    <property type="entry name" value="Glutathione_S-Trfase_N"/>
</dbReference>
<reference evidence="7 8" key="1">
    <citation type="submission" date="2024-01" db="EMBL/GenBank/DDBJ databases">
        <title>The genomes of 5 underutilized Papilionoideae crops provide insights into root nodulation and disease resistanc.</title>
        <authorList>
            <person name="Yuan L."/>
        </authorList>
    </citation>
    <scope>NUCLEOTIDE SEQUENCE [LARGE SCALE GENOMIC DNA]</scope>
    <source>
        <strain evidence="7">ZHUSHIDOU_FW_LH</strain>
        <tissue evidence="7">Leaf</tissue>
    </source>
</reference>
<dbReference type="SUPFAM" id="SSF52833">
    <property type="entry name" value="Thioredoxin-like"/>
    <property type="match status" value="1"/>
</dbReference>
<dbReference type="InterPro" id="IPR045074">
    <property type="entry name" value="GST_C_Tau"/>
</dbReference>
<evidence type="ECO:0000313" key="8">
    <source>
        <dbReference type="Proteomes" id="UP001372338"/>
    </source>
</evidence>
<dbReference type="AlphaFoldDB" id="A0AAN9J3Y5"/>
<protein>
    <recommendedName>
        <fullName evidence="4">Glutathione S-transferase</fullName>
        <ecNumber evidence="4">2.5.1.18</ecNumber>
    </recommendedName>
</protein>
<dbReference type="GO" id="GO:0006749">
    <property type="term" value="P:glutathione metabolic process"/>
    <property type="evidence" value="ECO:0007669"/>
    <property type="project" value="InterPro"/>
</dbReference>
<accession>A0AAN9J3Y5</accession>
<dbReference type="FunFam" id="3.40.30.10:FF:000044">
    <property type="entry name" value="Glutathione S-transferase GSTU6"/>
    <property type="match status" value="1"/>
</dbReference>
<feature type="domain" description="GST C-terminal" evidence="6">
    <location>
        <begin position="88"/>
        <end position="211"/>
    </location>
</feature>
<dbReference type="PROSITE" id="PS50404">
    <property type="entry name" value="GST_NTER"/>
    <property type="match status" value="1"/>
</dbReference>
<dbReference type="Gene3D" id="3.40.30.10">
    <property type="entry name" value="Glutaredoxin"/>
    <property type="match status" value="1"/>
</dbReference>
<evidence type="ECO:0000256" key="2">
    <source>
        <dbReference type="ARBA" id="ARBA00025743"/>
    </source>
</evidence>
<dbReference type="EMBL" id="JAYWIO010000001">
    <property type="protein sequence ID" value="KAK7290439.1"/>
    <property type="molecule type" value="Genomic_DNA"/>
</dbReference>
<evidence type="ECO:0000256" key="4">
    <source>
        <dbReference type="RuleBase" id="RU369102"/>
    </source>
</evidence>
<dbReference type="FunFam" id="1.20.1050.10:FF:000012">
    <property type="entry name" value="Tau class glutathione S-transferase"/>
    <property type="match status" value="1"/>
</dbReference>
<dbReference type="InterPro" id="IPR010987">
    <property type="entry name" value="Glutathione-S-Trfase_C-like"/>
</dbReference>
<proteinExistence type="inferred from homology"/>
<dbReference type="SFLD" id="SFLDG01152">
    <property type="entry name" value="Main.3:_Omega-_and_Tau-like"/>
    <property type="match status" value="1"/>
</dbReference>
<gene>
    <name evidence="7" type="ORF">RIF29_04870</name>
</gene>
<dbReference type="GO" id="GO:0005829">
    <property type="term" value="C:cytosol"/>
    <property type="evidence" value="ECO:0007669"/>
    <property type="project" value="UniProtKB-SubCell"/>
</dbReference>
<comment type="catalytic activity">
    <reaction evidence="3 4">
        <text>RX + glutathione = an S-substituted glutathione + a halide anion + H(+)</text>
        <dbReference type="Rhea" id="RHEA:16437"/>
        <dbReference type="ChEBI" id="CHEBI:15378"/>
        <dbReference type="ChEBI" id="CHEBI:16042"/>
        <dbReference type="ChEBI" id="CHEBI:17792"/>
        <dbReference type="ChEBI" id="CHEBI:57925"/>
        <dbReference type="ChEBI" id="CHEBI:90779"/>
        <dbReference type="EC" id="2.5.1.18"/>
    </reaction>
</comment>
<dbReference type="Gene3D" id="1.20.1050.10">
    <property type="match status" value="1"/>
</dbReference>
<dbReference type="EC" id="2.5.1.18" evidence="4"/>
<evidence type="ECO:0000256" key="3">
    <source>
        <dbReference type="ARBA" id="ARBA00047960"/>
    </source>
</evidence>
<dbReference type="Proteomes" id="UP001372338">
    <property type="component" value="Unassembled WGS sequence"/>
</dbReference>
<dbReference type="InterPro" id="IPR036282">
    <property type="entry name" value="Glutathione-S-Trfase_C_sf"/>
</dbReference>
<evidence type="ECO:0000259" key="5">
    <source>
        <dbReference type="PROSITE" id="PS50404"/>
    </source>
</evidence>
<dbReference type="PANTHER" id="PTHR11260">
    <property type="entry name" value="GLUTATHIONE S-TRANSFERASE, GST, SUPERFAMILY, GST DOMAIN CONTAINING"/>
    <property type="match status" value="1"/>
</dbReference>
<organism evidence="7 8">
    <name type="scientific">Crotalaria pallida</name>
    <name type="common">Smooth rattlebox</name>
    <name type="synonym">Crotalaria striata</name>
    <dbReference type="NCBI Taxonomy" id="3830"/>
    <lineage>
        <taxon>Eukaryota</taxon>
        <taxon>Viridiplantae</taxon>
        <taxon>Streptophyta</taxon>
        <taxon>Embryophyta</taxon>
        <taxon>Tracheophyta</taxon>
        <taxon>Spermatophyta</taxon>
        <taxon>Magnoliopsida</taxon>
        <taxon>eudicotyledons</taxon>
        <taxon>Gunneridae</taxon>
        <taxon>Pentapetalae</taxon>
        <taxon>rosids</taxon>
        <taxon>fabids</taxon>
        <taxon>Fabales</taxon>
        <taxon>Fabaceae</taxon>
        <taxon>Papilionoideae</taxon>
        <taxon>50 kb inversion clade</taxon>
        <taxon>genistoids sensu lato</taxon>
        <taxon>core genistoids</taxon>
        <taxon>Crotalarieae</taxon>
        <taxon>Crotalaria</taxon>
    </lineage>
</organism>
<dbReference type="Pfam" id="PF02798">
    <property type="entry name" value="GST_N"/>
    <property type="match status" value="1"/>
</dbReference>
<dbReference type="InterPro" id="IPR040079">
    <property type="entry name" value="Glutathione_S-Trfase"/>
</dbReference>
<comment type="function">
    <text evidence="4">Is involved in the conjugation of reduced glutathione to a wide number of exogenous and endogenous hydrophobic electrophiles.</text>
</comment>
<dbReference type="SFLD" id="SFLDS00019">
    <property type="entry name" value="Glutathione_Transferase_(cytos"/>
    <property type="match status" value="1"/>
</dbReference>
<feature type="domain" description="GST N-terminal" evidence="5">
    <location>
        <begin position="2"/>
        <end position="83"/>
    </location>
</feature>
<comment type="caution">
    <text evidence="7">The sequence shown here is derived from an EMBL/GenBank/DDBJ whole genome shotgun (WGS) entry which is preliminary data.</text>
</comment>
<dbReference type="CDD" id="cd03058">
    <property type="entry name" value="GST_N_Tau"/>
    <property type="match status" value="1"/>
</dbReference>
<keyword evidence="8" id="KW-1185">Reference proteome</keyword>
<dbReference type="InterPro" id="IPR045073">
    <property type="entry name" value="Omega/Tau-like"/>
</dbReference>